<dbReference type="EMBL" id="BMXG01000011">
    <property type="protein sequence ID" value="GHC03443.1"/>
    <property type="molecule type" value="Genomic_DNA"/>
</dbReference>
<evidence type="ECO:0000256" key="1">
    <source>
        <dbReference type="SAM" id="Phobius"/>
    </source>
</evidence>
<gene>
    <name evidence="2" type="ORF">GCM10007047_20040</name>
</gene>
<feature type="transmembrane region" description="Helical" evidence="1">
    <location>
        <begin position="30"/>
        <end position="46"/>
    </location>
</feature>
<keyword evidence="3" id="KW-1185">Reference proteome</keyword>
<protein>
    <submittedName>
        <fullName evidence="2">Uncharacterized protein</fullName>
    </submittedName>
</protein>
<reference evidence="2" key="2">
    <citation type="submission" date="2020-09" db="EMBL/GenBank/DDBJ databases">
        <authorList>
            <person name="Sun Q."/>
            <person name="Kim S."/>
        </authorList>
    </citation>
    <scope>NUCLEOTIDE SEQUENCE</scope>
    <source>
        <strain evidence="2">KCTC 12870</strain>
    </source>
</reference>
<comment type="caution">
    <text evidence="2">The sequence shown here is derived from an EMBL/GenBank/DDBJ whole genome shotgun (WGS) entry which is preliminary data.</text>
</comment>
<dbReference type="Proteomes" id="UP000642829">
    <property type="component" value="Unassembled WGS sequence"/>
</dbReference>
<dbReference type="AlphaFoldDB" id="A0A8J3DKB8"/>
<evidence type="ECO:0000313" key="3">
    <source>
        <dbReference type="Proteomes" id="UP000642829"/>
    </source>
</evidence>
<organism evidence="2 3">
    <name type="scientific">Cerasicoccus arenae</name>
    <dbReference type="NCBI Taxonomy" id="424488"/>
    <lineage>
        <taxon>Bacteria</taxon>
        <taxon>Pseudomonadati</taxon>
        <taxon>Verrucomicrobiota</taxon>
        <taxon>Opitutia</taxon>
        <taxon>Puniceicoccales</taxon>
        <taxon>Cerasicoccaceae</taxon>
        <taxon>Cerasicoccus</taxon>
    </lineage>
</organism>
<keyword evidence="1" id="KW-1133">Transmembrane helix</keyword>
<dbReference type="RefSeq" id="WP_189514673.1">
    <property type="nucleotide sequence ID" value="NZ_BMXG01000011.1"/>
</dbReference>
<keyword evidence="1" id="KW-0812">Transmembrane</keyword>
<evidence type="ECO:0000313" key="2">
    <source>
        <dbReference type="EMBL" id="GHC03443.1"/>
    </source>
</evidence>
<reference evidence="2" key="1">
    <citation type="journal article" date="2014" name="Int. J. Syst. Evol. Microbiol.">
        <title>Complete genome sequence of Corynebacterium casei LMG S-19264T (=DSM 44701T), isolated from a smear-ripened cheese.</title>
        <authorList>
            <consortium name="US DOE Joint Genome Institute (JGI-PGF)"/>
            <person name="Walter F."/>
            <person name="Albersmeier A."/>
            <person name="Kalinowski J."/>
            <person name="Ruckert C."/>
        </authorList>
    </citation>
    <scope>NUCLEOTIDE SEQUENCE</scope>
    <source>
        <strain evidence="2">KCTC 12870</strain>
    </source>
</reference>
<accession>A0A8J3DKB8</accession>
<sequence>MNADLQQYIPVIAVIGGVIAVGLFVKKTGWVGVVIVGVLAAVWIMRTNPQWFDKLDGTMERIVEVNRGD</sequence>
<proteinExistence type="predicted"/>
<feature type="transmembrane region" description="Helical" evidence="1">
    <location>
        <begin position="6"/>
        <end position="25"/>
    </location>
</feature>
<keyword evidence="1" id="KW-0472">Membrane</keyword>
<name>A0A8J3DKB8_9BACT</name>